<protein>
    <submittedName>
        <fullName evidence="2">Uncharacterized protein</fullName>
    </submittedName>
</protein>
<gene>
    <name evidence="2" type="ORF">M422DRAFT_271087</name>
</gene>
<organism evidence="2 3">
    <name type="scientific">Sphaerobolus stellatus (strain SS14)</name>
    <dbReference type="NCBI Taxonomy" id="990650"/>
    <lineage>
        <taxon>Eukaryota</taxon>
        <taxon>Fungi</taxon>
        <taxon>Dikarya</taxon>
        <taxon>Basidiomycota</taxon>
        <taxon>Agaricomycotina</taxon>
        <taxon>Agaricomycetes</taxon>
        <taxon>Phallomycetidae</taxon>
        <taxon>Geastrales</taxon>
        <taxon>Sphaerobolaceae</taxon>
        <taxon>Sphaerobolus</taxon>
    </lineage>
</organism>
<evidence type="ECO:0000313" key="2">
    <source>
        <dbReference type="EMBL" id="KIJ27726.1"/>
    </source>
</evidence>
<dbReference type="Proteomes" id="UP000054279">
    <property type="component" value="Unassembled WGS sequence"/>
</dbReference>
<feature type="region of interest" description="Disordered" evidence="1">
    <location>
        <begin position="341"/>
        <end position="365"/>
    </location>
</feature>
<reference evidence="2 3" key="1">
    <citation type="submission" date="2014-06" db="EMBL/GenBank/DDBJ databases">
        <title>Evolutionary Origins and Diversification of the Mycorrhizal Mutualists.</title>
        <authorList>
            <consortium name="DOE Joint Genome Institute"/>
            <consortium name="Mycorrhizal Genomics Consortium"/>
            <person name="Kohler A."/>
            <person name="Kuo A."/>
            <person name="Nagy L.G."/>
            <person name="Floudas D."/>
            <person name="Copeland A."/>
            <person name="Barry K.W."/>
            <person name="Cichocki N."/>
            <person name="Veneault-Fourrey C."/>
            <person name="LaButti K."/>
            <person name="Lindquist E.A."/>
            <person name="Lipzen A."/>
            <person name="Lundell T."/>
            <person name="Morin E."/>
            <person name="Murat C."/>
            <person name="Riley R."/>
            <person name="Ohm R."/>
            <person name="Sun H."/>
            <person name="Tunlid A."/>
            <person name="Henrissat B."/>
            <person name="Grigoriev I.V."/>
            <person name="Hibbett D.S."/>
            <person name="Martin F."/>
        </authorList>
    </citation>
    <scope>NUCLEOTIDE SEQUENCE [LARGE SCALE GENOMIC DNA]</scope>
    <source>
        <strain evidence="2 3">SS14</strain>
    </source>
</reference>
<proteinExistence type="predicted"/>
<sequence length="464" mass="52019">MGLIVWIVIFVKNINDLLHYMDDTFSYEMDLTLEYYAPYKTHYSKKQVALLHLWDELDLPHNIKKQEFGPSLMIIGFHIDPSCMSMTISHAAREELANWALNIFPLLRPALQSSYSKIAGKTLYNAGIFLNRAVIRDLTWFADHMCHMHSLYFFVDEEWEFTQANLIILCNASTVGLGLYIPVKALSFTSSITTNPLISNIFFYEALMVTSAIAWAAALPTPLRQLLIYTDSLDTEPDPGCVASISSFALTDESPDVSEATAPESPSQQLFGIPHGNLPAMITEAERLNTLELTLAEECLKTEQIENQLQQLIELLNPAQAAAELAPPGNTPSVQIMDEDTPSEMSTGRGFQVRPSNPSDFDGDHEKGQSFLNSCSLYFSIAGHAFQDEQAHISWALNFFKTGQAASFADRILRTQSRTGKPYFANWSAFELEFKKCFTPRNRQVTAITQLEGSSWYQGSDSVD</sequence>
<dbReference type="OrthoDB" id="198652at2759"/>
<dbReference type="EMBL" id="KN837326">
    <property type="protein sequence ID" value="KIJ27726.1"/>
    <property type="molecule type" value="Genomic_DNA"/>
</dbReference>
<feature type="non-terminal residue" evidence="2">
    <location>
        <position position="464"/>
    </location>
</feature>
<evidence type="ECO:0000256" key="1">
    <source>
        <dbReference type="SAM" id="MobiDB-lite"/>
    </source>
</evidence>
<feature type="region of interest" description="Disordered" evidence="1">
    <location>
        <begin position="253"/>
        <end position="272"/>
    </location>
</feature>
<keyword evidence="3" id="KW-1185">Reference proteome</keyword>
<evidence type="ECO:0000313" key="3">
    <source>
        <dbReference type="Proteomes" id="UP000054279"/>
    </source>
</evidence>
<accession>A0A0C9UQR0</accession>
<dbReference type="AlphaFoldDB" id="A0A0C9UQR0"/>
<dbReference type="HOGENOM" id="CLU_589972_0_0_1"/>
<name>A0A0C9UQR0_SPHS4</name>